<dbReference type="KEGG" id="muc:MuYL_1581"/>
<accession>A0A223NUA3</accession>
<dbReference type="AlphaFoldDB" id="A0A223NUA3"/>
<dbReference type="InterPro" id="IPR035104">
    <property type="entry name" value="Ribosomal_protein_S1-like"/>
</dbReference>
<feature type="domain" description="S1 motif" evidence="11">
    <location>
        <begin position="102"/>
        <end position="165"/>
    </location>
</feature>
<feature type="region of interest" description="Disordered" evidence="10">
    <location>
        <begin position="648"/>
        <end position="672"/>
    </location>
</feature>
<keyword evidence="4 12" id="KW-0689">Ribosomal protein</keyword>
<reference evidence="12 13" key="1">
    <citation type="submission" date="2017-08" db="EMBL/GenBank/DDBJ databases">
        <title>Complete genome sequence of Mucilaginibacter sp. strain BJC16-A31.</title>
        <authorList>
            <consortium name="Henan University of Science and Technology"/>
            <person name="You X."/>
        </authorList>
    </citation>
    <scope>NUCLEOTIDE SEQUENCE [LARGE SCALE GENOMIC DNA]</scope>
    <source>
        <strain evidence="12 13">BJC16-A31</strain>
    </source>
</reference>
<organism evidence="12 13">
    <name type="scientific">Mucilaginibacter xinganensis</name>
    <dbReference type="NCBI Taxonomy" id="1234841"/>
    <lineage>
        <taxon>Bacteria</taxon>
        <taxon>Pseudomonadati</taxon>
        <taxon>Bacteroidota</taxon>
        <taxon>Sphingobacteriia</taxon>
        <taxon>Sphingobacteriales</taxon>
        <taxon>Sphingobacteriaceae</taxon>
        <taxon>Mucilaginibacter</taxon>
    </lineage>
</organism>
<feature type="coiled-coil region" evidence="9">
    <location>
        <begin position="5"/>
        <end position="39"/>
    </location>
</feature>
<protein>
    <recommendedName>
        <fullName evidence="7">Small ribosomal subunit protein bS1</fullName>
    </recommendedName>
    <alternativeName>
        <fullName evidence="8">30S ribosomal protein S1</fullName>
    </alternativeName>
</protein>
<dbReference type="PROSITE" id="PS50126">
    <property type="entry name" value="S1"/>
    <property type="match status" value="6"/>
</dbReference>
<dbReference type="FunFam" id="2.40.50.140:FF:000103">
    <property type="entry name" value="protein RRP5 homolog"/>
    <property type="match status" value="1"/>
</dbReference>
<feature type="domain" description="S1 motif" evidence="11">
    <location>
        <begin position="270"/>
        <end position="338"/>
    </location>
</feature>
<evidence type="ECO:0000256" key="10">
    <source>
        <dbReference type="SAM" id="MobiDB-lite"/>
    </source>
</evidence>
<feature type="domain" description="S1 motif" evidence="11">
    <location>
        <begin position="442"/>
        <end position="512"/>
    </location>
</feature>
<dbReference type="FunFam" id="2.40.50.140:FF:000051">
    <property type="entry name" value="RNA-binding transcriptional accessory protein"/>
    <property type="match status" value="1"/>
</dbReference>
<keyword evidence="13" id="KW-1185">Reference proteome</keyword>
<evidence type="ECO:0000256" key="3">
    <source>
        <dbReference type="ARBA" id="ARBA00022884"/>
    </source>
</evidence>
<dbReference type="CDD" id="cd04465">
    <property type="entry name" value="S1_RPS1_repeat_ec2_hs2"/>
    <property type="match status" value="1"/>
</dbReference>
<dbReference type="GO" id="GO:0003729">
    <property type="term" value="F:mRNA binding"/>
    <property type="evidence" value="ECO:0007669"/>
    <property type="project" value="UniProtKB-ARBA"/>
</dbReference>
<dbReference type="PANTHER" id="PTHR10724">
    <property type="entry name" value="30S RIBOSOMAL PROTEIN S1"/>
    <property type="match status" value="1"/>
</dbReference>
<dbReference type="InterPro" id="IPR003029">
    <property type="entry name" value="S1_domain"/>
</dbReference>
<sequence length="672" mass="75593">MQSQLTNWEKEIIYLMAKKQEAEKELKAKEAELDTITSSGEKETIESEADSNFINEIKSKITVTPEDFDWDADEKKFGNYSDSDREKFEKMYDGTFSSITKGEIITGTVVNVNNKDVVLNIGFKSDGLVSVSEFRDTPDLKIGDTVEVFVESQEDANGQLVLSRKRAKTQKSWERINSALDNDEIITGFVKSRTKGGLIVDIMGVEAFLPGSQIDIKPIRDYDIYVGKTMEFKVVKINHEFKNVVVSHKVLIEDDLENQKTEIVARLEKGQVLEGTVKNITDFGVFIDLGGVDGLLHITDISWGRIEHPREILALDQKINVVVLDFDDEKKRIALGLKQLTPHPWQSLDENIQIGSKVKGKIVTVADYGAFLEIIPGVEGLIHVSEMSWSQNLRNPQEFLKVGDEVEAQVLTLDRDERKMSLGIKQLTPDPWQNAADRYAVGTQHIATVKNMTNFGVFVELEDGIDGLIHISDLSWSKKVNHPNEFTKVGEKLDVVVLELDVENRKLSLGHKQLEENPWDTFETIFTIDSIHEGTVLKVTEKGAIVALPYGVEGFAPTKHLVKEDGKSLKAEEAAEFKIIEFNKENKRIVISHSRIWEEARAEQRVQEFESRKKEAKSASNAVKKVKESVEKSTLGDLSVLAQLKEQMEGAENKARKATTTTKKTSEEEAAE</sequence>
<comment type="function">
    <text evidence="6">Binds mRNA; thus facilitating recognition of the initiation point. It is needed to translate mRNA with a short Shine-Dalgarno (SD) purine-rich sequence.</text>
</comment>
<feature type="domain" description="S1 motif" evidence="11">
    <location>
        <begin position="529"/>
        <end position="594"/>
    </location>
</feature>
<comment type="similarity">
    <text evidence="1">Belongs to the bacterial ribosomal protein bS1 family.</text>
</comment>
<dbReference type="GO" id="GO:0022627">
    <property type="term" value="C:cytosolic small ribosomal subunit"/>
    <property type="evidence" value="ECO:0007669"/>
    <property type="project" value="TreeGrafter"/>
</dbReference>
<evidence type="ECO:0000256" key="1">
    <source>
        <dbReference type="ARBA" id="ARBA00006767"/>
    </source>
</evidence>
<feature type="domain" description="S1 motif" evidence="11">
    <location>
        <begin position="183"/>
        <end position="249"/>
    </location>
</feature>
<gene>
    <name evidence="12" type="ORF">MuYL_1581</name>
</gene>
<dbReference type="InterPro" id="IPR012340">
    <property type="entry name" value="NA-bd_OB-fold"/>
</dbReference>
<evidence type="ECO:0000256" key="4">
    <source>
        <dbReference type="ARBA" id="ARBA00022980"/>
    </source>
</evidence>
<dbReference type="FunFam" id="2.40.50.140:FF:000011">
    <property type="entry name" value="30S ribosomal protein S1"/>
    <property type="match status" value="1"/>
</dbReference>
<dbReference type="GO" id="GO:0006412">
    <property type="term" value="P:translation"/>
    <property type="evidence" value="ECO:0007669"/>
    <property type="project" value="TreeGrafter"/>
</dbReference>
<dbReference type="InterPro" id="IPR050437">
    <property type="entry name" value="Ribos_protein_bS1-like"/>
</dbReference>
<dbReference type="PANTHER" id="PTHR10724:SF7">
    <property type="entry name" value="SMALL RIBOSOMAL SUBUNIT PROTEIN BS1C"/>
    <property type="match status" value="1"/>
</dbReference>
<keyword evidence="9" id="KW-0175">Coiled coil</keyword>
<evidence type="ECO:0000313" key="12">
    <source>
        <dbReference type="EMBL" id="ASU33479.1"/>
    </source>
</evidence>
<name>A0A223NUA3_9SPHI</name>
<dbReference type="PRINTS" id="PR00681">
    <property type="entry name" value="RIBOSOMALS1"/>
</dbReference>
<evidence type="ECO:0000313" key="13">
    <source>
        <dbReference type="Proteomes" id="UP000215002"/>
    </source>
</evidence>
<dbReference type="NCBIfam" id="NF004953">
    <property type="entry name" value="PRK06299.1-3"/>
    <property type="match status" value="1"/>
</dbReference>
<dbReference type="EMBL" id="CP022743">
    <property type="protein sequence ID" value="ASU33479.1"/>
    <property type="molecule type" value="Genomic_DNA"/>
</dbReference>
<evidence type="ECO:0000256" key="8">
    <source>
        <dbReference type="ARBA" id="ARBA00035517"/>
    </source>
</evidence>
<evidence type="ECO:0000256" key="7">
    <source>
        <dbReference type="ARBA" id="ARBA00035293"/>
    </source>
</evidence>
<keyword evidence="5" id="KW-0687">Ribonucleoprotein</keyword>
<keyword evidence="3" id="KW-0694">RNA-binding</keyword>
<dbReference type="SUPFAM" id="SSF50249">
    <property type="entry name" value="Nucleic acid-binding proteins"/>
    <property type="match status" value="6"/>
</dbReference>
<evidence type="ECO:0000259" key="11">
    <source>
        <dbReference type="PROSITE" id="PS50126"/>
    </source>
</evidence>
<dbReference type="Gene3D" id="2.40.50.140">
    <property type="entry name" value="Nucleic acid-binding proteins"/>
    <property type="match status" value="6"/>
</dbReference>
<evidence type="ECO:0000256" key="5">
    <source>
        <dbReference type="ARBA" id="ARBA00023274"/>
    </source>
</evidence>
<dbReference type="SMART" id="SM00316">
    <property type="entry name" value="S1"/>
    <property type="match status" value="6"/>
</dbReference>
<dbReference type="GO" id="GO:0003735">
    <property type="term" value="F:structural constituent of ribosome"/>
    <property type="evidence" value="ECO:0007669"/>
    <property type="project" value="TreeGrafter"/>
</dbReference>
<evidence type="ECO:0000256" key="9">
    <source>
        <dbReference type="SAM" id="Coils"/>
    </source>
</evidence>
<dbReference type="CDD" id="cd05688">
    <property type="entry name" value="S1_RPS1_repeat_ec3"/>
    <property type="match status" value="1"/>
</dbReference>
<proteinExistence type="inferred from homology"/>
<feature type="domain" description="S1 motif" evidence="11">
    <location>
        <begin position="355"/>
        <end position="425"/>
    </location>
</feature>
<dbReference type="FunFam" id="2.40.50.140:FF:000110">
    <property type="entry name" value="30S ribosomal protein S1"/>
    <property type="match status" value="1"/>
</dbReference>
<dbReference type="Proteomes" id="UP000215002">
    <property type="component" value="Chromosome"/>
</dbReference>
<keyword evidence="2" id="KW-0677">Repeat</keyword>
<evidence type="ECO:0000256" key="2">
    <source>
        <dbReference type="ARBA" id="ARBA00022737"/>
    </source>
</evidence>
<dbReference type="NCBIfam" id="NF004952">
    <property type="entry name" value="PRK06299.1-2"/>
    <property type="match status" value="1"/>
</dbReference>
<dbReference type="Pfam" id="PF00575">
    <property type="entry name" value="S1"/>
    <property type="match status" value="6"/>
</dbReference>
<evidence type="ECO:0000256" key="6">
    <source>
        <dbReference type="ARBA" id="ARBA00025604"/>
    </source>
</evidence>